<comment type="caution">
    <text evidence="3">The sequence shown here is derived from an EMBL/GenBank/DDBJ whole genome shotgun (WGS) entry which is preliminary data.</text>
</comment>
<dbReference type="Proteomes" id="UP000288716">
    <property type="component" value="Unassembled WGS sequence"/>
</dbReference>
<dbReference type="InterPro" id="IPR004088">
    <property type="entry name" value="KH_dom_type_1"/>
</dbReference>
<organism evidence="3 4">
    <name type="scientific">Leptotrombidium deliense</name>
    <dbReference type="NCBI Taxonomy" id="299467"/>
    <lineage>
        <taxon>Eukaryota</taxon>
        <taxon>Metazoa</taxon>
        <taxon>Ecdysozoa</taxon>
        <taxon>Arthropoda</taxon>
        <taxon>Chelicerata</taxon>
        <taxon>Arachnida</taxon>
        <taxon>Acari</taxon>
        <taxon>Acariformes</taxon>
        <taxon>Trombidiformes</taxon>
        <taxon>Prostigmata</taxon>
        <taxon>Anystina</taxon>
        <taxon>Parasitengona</taxon>
        <taxon>Trombiculoidea</taxon>
        <taxon>Trombiculidae</taxon>
        <taxon>Leptotrombidium</taxon>
    </lineage>
</organism>
<dbReference type="GO" id="GO:0006307">
    <property type="term" value="P:DNA alkylation repair"/>
    <property type="evidence" value="ECO:0007669"/>
    <property type="project" value="InterPro"/>
</dbReference>
<evidence type="ECO:0000259" key="2">
    <source>
        <dbReference type="SMART" id="SM00322"/>
    </source>
</evidence>
<reference evidence="3 4" key="1">
    <citation type="journal article" date="2018" name="Gigascience">
        <title>Genomes of trombidid mites reveal novel predicted allergens and laterally-transferred genes associated with secondary metabolism.</title>
        <authorList>
            <person name="Dong X."/>
            <person name="Chaisiri K."/>
            <person name="Xia D."/>
            <person name="Armstrong S.D."/>
            <person name="Fang Y."/>
            <person name="Donnelly M.J."/>
            <person name="Kadowaki T."/>
            <person name="McGarry J.W."/>
            <person name="Darby A.C."/>
            <person name="Makepeace B.L."/>
        </authorList>
    </citation>
    <scope>NUCLEOTIDE SEQUENCE [LARGE SCALE GENOMIC DNA]</scope>
    <source>
        <strain evidence="3">UoL-UT</strain>
    </source>
</reference>
<dbReference type="InterPro" id="IPR004087">
    <property type="entry name" value="KH_dom"/>
</dbReference>
<dbReference type="Gene3D" id="3.90.1140.10">
    <property type="entry name" value="Cyclic phosphodiesterase"/>
    <property type="match status" value="1"/>
</dbReference>
<dbReference type="Pfam" id="PF10469">
    <property type="entry name" value="AKAP7_NLS"/>
    <property type="match status" value="1"/>
</dbReference>
<protein>
    <submittedName>
        <fullName evidence="3">Activating signal cointegrator 1 complex subunit 1-like protein</fullName>
    </submittedName>
</protein>
<proteinExistence type="predicted"/>
<dbReference type="Gene3D" id="3.30.1370.10">
    <property type="entry name" value="K Homology domain, type 1"/>
    <property type="match status" value="1"/>
</dbReference>
<dbReference type="PROSITE" id="PS50084">
    <property type="entry name" value="KH_TYPE_1"/>
    <property type="match status" value="1"/>
</dbReference>
<keyword evidence="1" id="KW-0694">RNA-binding</keyword>
<gene>
    <name evidence="3" type="ORF">B4U80_13426</name>
</gene>
<dbReference type="GO" id="GO:0005634">
    <property type="term" value="C:nucleus"/>
    <property type="evidence" value="ECO:0007669"/>
    <property type="project" value="TreeGrafter"/>
</dbReference>
<dbReference type="OrthoDB" id="277832at2759"/>
<name>A0A443S6P5_9ACAR</name>
<dbReference type="EMBL" id="NCKV01006967">
    <property type="protein sequence ID" value="RWS23173.1"/>
    <property type="molecule type" value="Genomic_DNA"/>
</dbReference>
<dbReference type="GO" id="GO:0006355">
    <property type="term" value="P:regulation of DNA-templated transcription"/>
    <property type="evidence" value="ECO:0007669"/>
    <property type="project" value="TreeGrafter"/>
</dbReference>
<dbReference type="InterPro" id="IPR036612">
    <property type="entry name" value="KH_dom_type_1_sf"/>
</dbReference>
<accession>A0A443S6P5</accession>
<evidence type="ECO:0000313" key="3">
    <source>
        <dbReference type="EMBL" id="RWS23173.1"/>
    </source>
</evidence>
<dbReference type="Pfam" id="PF00013">
    <property type="entry name" value="KH_1"/>
    <property type="match status" value="1"/>
</dbReference>
<sequence length="237" mass="27320">MQRHESCEEAEEGVEIKQLKDSSLILELDVPKCFLGLIIGKQRQNLNKITTATKTNIEIPAEYEDSSVKIFGELRENLLAARRRILEIVDSARQRSEFTHFIAIYARDSNIQENFKQFKNDVLGKHGNARGITNEVFQEEYKLHLTFGILVLLDEKEKQEAESLLQKITEEVIHKTTAGETIRLRIQGLDYMNDDPSKVHVLYTKVQQVAGSIDFQLFANKIVKEFKKSKLMVRINN</sequence>
<dbReference type="GO" id="GO:0003723">
    <property type="term" value="F:RNA binding"/>
    <property type="evidence" value="ECO:0007669"/>
    <property type="project" value="UniProtKB-UniRule"/>
</dbReference>
<dbReference type="PIRSF" id="PIRSF027019">
    <property type="entry name" value="Euk_LigT"/>
    <property type="match status" value="1"/>
</dbReference>
<keyword evidence="4" id="KW-1185">Reference proteome</keyword>
<dbReference type="PANTHER" id="PTHR13360">
    <property type="entry name" value="ACTIVATING SIGNAL COINTEGRATOR 1 COMPLEX SUBUNIT 1"/>
    <property type="match status" value="1"/>
</dbReference>
<dbReference type="VEuPathDB" id="VectorBase:LDEU008867"/>
<dbReference type="PANTHER" id="PTHR13360:SF1">
    <property type="entry name" value="ACTIVATING SIGNAL COINTEGRATOR 1 COMPLEX SUBUNIT 1"/>
    <property type="match status" value="1"/>
</dbReference>
<feature type="domain" description="K Homology" evidence="2">
    <location>
        <begin position="22"/>
        <end position="90"/>
    </location>
</feature>
<dbReference type="SUPFAM" id="SSF54791">
    <property type="entry name" value="Eukaryotic type KH-domain (KH-domain type I)"/>
    <property type="match status" value="1"/>
</dbReference>
<dbReference type="AlphaFoldDB" id="A0A443S6P5"/>
<dbReference type="STRING" id="299467.A0A443S6P5"/>
<evidence type="ECO:0000256" key="1">
    <source>
        <dbReference type="PROSITE-ProRule" id="PRU00117"/>
    </source>
</evidence>
<dbReference type="InterPro" id="IPR019510">
    <property type="entry name" value="AKAP7-like_phosphoesterase"/>
</dbReference>
<dbReference type="SMART" id="SM00322">
    <property type="entry name" value="KH"/>
    <property type="match status" value="1"/>
</dbReference>
<dbReference type="InterPro" id="IPR009210">
    <property type="entry name" value="ASCC1"/>
</dbReference>
<evidence type="ECO:0000313" key="4">
    <source>
        <dbReference type="Proteomes" id="UP000288716"/>
    </source>
</evidence>